<dbReference type="InterPro" id="IPR051943">
    <property type="entry name" value="TRAFAC_Dynamin-like_GTPase"/>
</dbReference>
<comment type="caution">
    <text evidence="2">The sequence shown here is derived from an EMBL/GenBank/DDBJ whole genome shotgun (WGS) entry which is preliminary data.</text>
</comment>
<dbReference type="Gene3D" id="3.40.50.300">
    <property type="entry name" value="P-loop containing nucleotide triphosphate hydrolases"/>
    <property type="match status" value="1"/>
</dbReference>
<evidence type="ECO:0000259" key="1">
    <source>
        <dbReference type="Pfam" id="PF00350"/>
    </source>
</evidence>
<dbReference type="Pfam" id="PF00350">
    <property type="entry name" value="Dynamin_N"/>
    <property type="match status" value="1"/>
</dbReference>
<dbReference type="AlphaFoldDB" id="A0A7W8JGS6"/>
<evidence type="ECO:0000313" key="3">
    <source>
        <dbReference type="Proteomes" id="UP000583699"/>
    </source>
</evidence>
<dbReference type="Proteomes" id="UP000583699">
    <property type="component" value="Unassembled WGS sequence"/>
</dbReference>
<proteinExistence type="predicted"/>
<accession>A0A7W8JGS6</accession>
<protein>
    <submittedName>
        <fullName evidence="2">GTPase SAR1 family protein</fullName>
    </submittedName>
</protein>
<sequence length="594" mass="70531">MDKTYIVFYEDCIECLYKQQSKEFPAYIYENINGDFIFGRKAEVLRNIWPIRDSGYFFELLRKEKVKSRIEKMIKDIFSQLTNNCVGPYVFVFPNSILRLYRAELQQTIRSLIKEFEIQSFAYFYLSSLVKNKKVVTKYIMHLYRGVEGTELILSKFEKNKLFVEKEIYFSDIQEEVLLIKAINKLCIELNINSRKDLSIFAKSKEKFSNNFKGIFKYFYEDNGKSFQIGHMITVEYGEGYKLLKHEIDLEKVMTQLIEKLPSQRYKGIFLDILASFSYYSKDDKQFLINLLKQMIIKEEVIKQQELEKLRDLFLLKPLRTQKVGIVSPFTYGKSTVLNGLLGFPILKEAITAETAVVTYITYSPYFSLYYETENDIFSKRYDSFEEFRKDIIKCSSVKVVSSDFQKIHITLPFAGLYKSIEWIDTPGFFGPHKHHDLITENALKEFDVIVFLIDPEQVGKEQYMDKLVRFRKELDVPFIFAVNKYDLHYQSINTVMEEIRRLFNPIFKNSPIVYISGYWAVKVKAYEKKLISIEELKRDRDMFLIDDDGMYYPSPLLEEHHLPKIYENSNIKILEQQINKFVRRLLRKEEIHG</sequence>
<dbReference type="SUPFAM" id="SSF52540">
    <property type="entry name" value="P-loop containing nucleoside triphosphate hydrolases"/>
    <property type="match status" value="1"/>
</dbReference>
<dbReference type="RefSeq" id="WP_183244654.1">
    <property type="nucleotide sequence ID" value="NZ_JACHEQ010000022.1"/>
</dbReference>
<dbReference type="PANTHER" id="PTHR43681:SF1">
    <property type="entry name" value="SARCALUMENIN"/>
    <property type="match status" value="1"/>
</dbReference>
<keyword evidence="3" id="KW-1185">Reference proteome</keyword>
<dbReference type="EMBL" id="JACHEQ010000022">
    <property type="protein sequence ID" value="MBB5356767.1"/>
    <property type="molecule type" value="Genomic_DNA"/>
</dbReference>
<feature type="domain" description="Dynamin N-terminal" evidence="1">
    <location>
        <begin position="325"/>
        <end position="485"/>
    </location>
</feature>
<dbReference type="InterPro" id="IPR045063">
    <property type="entry name" value="Dynamin_N"/>
</dbReference>
<evidence type="ECO:0000313" key="2">
    <source>
        <dbReference type="EMBL" id="MBB5356767.1"/>
    </source>
</evidence>
<dbReference type="InterPro" id="IPR027417">
    <property type="entry name" value="P-loop_NTPase"/>
</dbReference>
<name>A0A7W8JGS6_9BACL</name>
<gene>
    <name evidence="2" type="ORF">HNR43_002780</name>
</gene>
<dbReference type="PANTHER" id="PTHR43681">
    <property type="entry name" value="TRANSMEMBRANE GTPASE FZO"/>
    <property type="match status" value="1"/>
</dbReference>
<organism evidence="2 3">
    <name type="scientific">Anoxybacillus mongoliensis</name>
    <dbReference type="NCBI Taxonomy" id="452565"/>
    <lineage>
        <taxon>Bacteria</taxon>
        <taxon>Bacillati</taxon>
        <taxon>Bacillota</taxon>
        <taxon>Bacilli</taxon>
        <taxon>Bacillales</taxon>
        <taxon>Anoxybacillaceae</taxon>
        <taxon>Anoxybacillus</taxon>
    </lineage>
</organism>
<reference evidence="2 3" key="1">
    <citation type="submission" date="2020-08" db="EMBL/GenBank/DDBJ databases">
        <title>Genomic Encyclopedia of Type Strains, Phase IV (KMG-IV): sequencing the most valuable type-strain genomes for metagenomic binning, comparative biology and taxonomic classification.</title>
        <authorList>
            <person name="Goeker M."/>
        </authorList>
    </citation>
    <scope>NUCLEOTIDE SEQUENCE [LARGE SCALE GENOMIC DNA]</scope>
    <source>
        <strain evidence="2 3">DSM 19169</strain>
    </source>
</reference>